<gene>
    <name evidence="9" type="ORF">R3I93_004269</name>
</gene>
<accession>A0AAN9DH05</accession>
<keyword evidence="4" id="KW-0808">Transferase</keyword>
<evidence type="ECO:0000256" key="6">
    <source>
        <dbReference type="PROSITE-ProRule" id="PRU00104"/>
    </source>
</evidence>
<dbReference type="InterPro" id="IPR050409">
    <property type="entry name" value="E3_ubiq-protein_ligase"/>
</dbReference>
<evidence type="ECO:0000313" key="9">
    <source>
        <dbReference type="EMBL" id="KAK7171913.1"/>
    </source>
</evidence>
<dbReference type="InterPro" id="IPR035983">
    <property type="entry name" value="Hect_E3_ubiquitin_ligase"/>
</dbReference>
<dbReference type="EC" id="2.3.2.26" evidence="3"/>
<reference evidence="9 10" key="1">
    <citation type="submission" date="2024-02" db="EMBL/GenBank/DDBJ databases">
        <title>Chromosome-level genome assembly of the Eurasian Minnow (Phoxinus phoxinus).</title>
        <authorList>
            <person name="Oriowo T.O."/>
            <person name="Martin S."/>
            <person name="Stange M."/>
            <person name="Chrysostomakis Y."/>
            <person name="Brown T."/>
            <person name="Winkler S."/>
            <person name="Kukowka S."/>
            <person name="Myers E.W."/>
            <person name="Bohne A."/>
        </authorList>
    </citation>
    <scope>NUCLEOTIDE SEQUENCE [LARGE SCALE GENOMIC DNA]</scope>
    <source>
        <strain evidence="9">ZFMK-TIS-60720</strain>
        <tissue evidence="9">Whole Organism</tissue>
    </source>
</reference>
<dbReference type="GO" id="GO:0006511">
    <property type="term" value="P:ubiquitin-dependent protein catabolic process"/>
    <property type="evidence" value="ECO:0007669"/>
    <property type="project" value="TreeGrafter"/>
</dbReference>
<dbReference type="SMART" id="SM00119">
    <property type="entry name" value="HECTc"/>
    <property type="match status" value="1"/>
</dbReference>
<dbReference type="EMBL" id="JAYKXH010000004">
    <property type="protein sequence ID" value="KAK7171913.1"/>
    <property type="molecule type" value="Genomic_DNA"/>
</dbReference>
<sequence>MSAHQQQRTLTEAAGLLNTILASAETIRTLSNATTIGQQPTVATPIMDTSIDSHLASLFPSRQRSSVPLPTASHVLPTAGPVRRERAPPRYQAQQCFRTWTSGTRRTRARAQQHDHFNKDIILLPNPSWEVVCKQHPKVRLHNHGHILNAFELHKAWDHQTVMERIRDGFGDRLPEDVSLQFLMACGNKLVSPTLQEGQDLNGMLIHKVYKTKALYVRPSRTLLSDSESEDENELSQIPARSMLNMHSSTKGSDEDCFEVSGQQILTSMSSQGTTRASTSSHDEDGNPGPNCDADEGRSNATNHTADNAARSGGNPGMSGLDGGCLARTDGNPATSSHDEDYSSYLTLMATLPDDSSDDEELQQAIMASMESQIAEKIPVQEILLELSSKVSTKQQCKFNINRSAVWEGAMRGFKRVSYDPNFMMCVKFSDDMGRNEEGVDLGGPRREFLRLLMETIARSPMFEGKESSKTLALDSTALREDWYYTAGRAIAVSLVHGGQPPNFLSPTVFSLLVDGSANPGLEEIADTELLDKVKKVSESTTLEDLEESKAPLLDYLANAGCLRPMRSIGDRDLLVHDIVMFQVIHRVQGPFQRFCEGLKTLGVLEKMKRHPDSFRPLFCYEASALTADQVDNLFSIRLSPEGSNKRAAEEMVVTFWRDYLQDAEEEEGSTKLQRILAFSTGASVVPPIGFFPTPSVQFIHKDDDDFSSTPMFPMANTCVNCIRLPLHVSYQLFKDKFDFALGNTYGFGRA</sequence>
<dbReference type="Pfam" id="PF00632">
    <property type="entry name" value="HECT"/>
    <property type="match status" value="1"/>
</dbReference>
<dbReference type="InterPro" id="IPR000569">
    <property type="entry name" value="HECT_dom"/>
</dbReference>
<dbReference type="PROSITE" id="PS50237">
    <property type="entry name" value="HECT"/>
    <property type="match status" value="1"/>
</dbReference>
<dbReference type="InterPro" id="IPR003903">
    <property type="entry name" value="UIM_dom"/>
</dbReference>
<proteinExistence type="predicted"/>
<dbReference type="SUPFAM" id="SSF56204">
    <property type="entry name" value="Hect, E3 ligase catalytic domain"/>
    <property type="match status" value="1"/>
</dbReference>
<comment type="pathway">
    <text evidence="2">Protein modification; protein ubiquitination.</text>
</comment>
<evidence type="ECO:0000256" key="4">
    <source>
        <dbReference type="ARBA" id="ARBA00022679"/>
    </source>
</evidence>
<evidence type="ECO:0000256" key="5">
    <source>
        <dbReference type="ARBA" id="ARBA00022786"/>
    </source>
</evidence>
<dbReference type="Gene3D" id="3.90.1750.10">
    <property type="entry name" value="Hect, E3 ligase catalytic domains"/>
    <property type="match status" value="1"/>
</dbReference>
<feature type="region of interest" description="Disordered" evidence="7">
    <location>
        <begin position="268"/>
        <end position="340"/>
    </location>
</feature>
<dbReference type="PROSITE" id="PS50330">
    <property type="entry name" value="UIM"/>
    <property type="match status" value="1"/>
</dbReference>
<dbReference type="PANTHER" id="PTHR11254:SF67">
    <property type="entry name" value="E3 UBIQUITIN-PROTEIN LIGASE HUWE1"/>
    <property type="match status" value="1"/>
</dbReference>
<dbReference type="Proteomes" id="UP001364617">
    <property type="component" value="Unassembled WGS sequence"/>
</dbReference>
<dbReference type="GO" id="GO:0005737">
    <property type="term" value="C:cytoplasm"/>
    <property type="evidence" value="ECO:0007669"/>
    <property type="project" value="TreeGrafter"/>
</dbReference>
<evidence type="ECO:0000256" key="7">
    <source>
        <dbReference type="SAM" id="MobiDB-lite"/>
    </source>
</evidence>
<dbReference type="Gene3D" id="3.30.2410.10">
    <property type="entry name" value="Hect, E3 ligase catalytic domain"/>
    <property type="match status" value="1"/>
</dbReference>
<comment type="caution">
    <text evidence="9">The sequence shown here is derived from an EMBL/GenBank/DDBJ whole genome shotgun (WGS) entry which is preliminary data.</text>
</comment>
<feature type="domain" description="HECT" evidence="8">
    <location>
        <begin position="427"/>
        <end position="751"/>
    </location>
</feature>
<feature type="active site" description="Glycyl thioester intermediate" evidence="6">
    <location>
        <position position="719"/>
    </location>
</feature>
<evidence type="ECO:0000256" key="2">
    <source>
        <dbReference type="ARBA" id="ARBA00004906"/>
    </source>
</evidence>
<evidence type="ECO:0000256" key="1">
    <source>
        <dbReference type="ARBA" id="ARBA00000885"/>
    </source>
</evidence>
<protein>
    <recommendedName>
        <fullName evidence="3">HECT-type E3 ubiquitin transferase</fullName>
        <ecNumber evidence="3">2.3.2.26</ecNumber>
    </recommendedName>
</protein>
<dbReference type="PANTHER" id="PTHR11254">
    <property type="entry name" value="HECT DOMAIN UBIQUITIN-PROTEIN LIGASE"/>
    <property type="match status" value="1"/>
</dbReference>
<evidence type="ECO:0000256" key="3">
    <source>
        <dbReference type="ARBA" id="ARBA00012485"/>
    </source>
</evidence>
<feature type="region of interest" description="Disordered" evidence="7">
    <location>
        <begin position="224"/>
        <end position="256"/>
    </location>
</feature>
<keyword evidence="10" id="KW-1185">Reference proteome</keyword>
<name>A0AAN9DH05_9TELE</name>
<evidence type="ECO:0000313" key="10">
    <source>
        <dbReference type="Proteomes" id="UP001364617"/>
    </source>
</evidence>
<feature type="compositionally biased region" description="Polar residues" evidence="7">
    <location>
        <begin position="268"/>
        <end position="280"/>
    </location>
</feature>
<comment type="catalytic activity">
    <reaction evidence="1">
        <text>S-ubiquitinyl-[E2 ubiquitin-conjugating enzyme]-L-cysteine + [acceptor protein]-L-lysine = [E2 ubiquitin-conjugating enzyme]-L-cysteine + N(6)-ubiquitinyl-[acceptor protein]-L-lysine.</text>
        <dbReference type="EC" id="2.3.2.26"/>
    </reaction>
</comment>
<evidence type="ECO:0000259" key="8">
    <source>
        <dbReference type="PROSITE" id="PS50237"/>
    </source>
</evidence>
<organism evidence="9 10">
    <name type="scientific">Phoxinus phoxinus</name>
    <name type="common">Eurasian minnow</name>
    <dbReference type="NCBI Taxonomy" id="58324"/>
    <lineage>
        <taxon>Eukaryota</taxon>
        <taxon>Metazoa</taxon>
        <taxon>Chordata</taxon>
        <taxon>Craniata</taxon>
        <taxon>Vertebrata</taxon>
        <taxon>Euteleostomi</taxon>
        <taxon>Actinopterygii</taxon>
        <taxon>Neopterygii</taxon>
        <taxon>Teleostei</taxon>
        <taxon>Ostariophysi</taxon>
        <taxon>Cypriniformes</taxon>
        <taxon>Leuciscidae</taxon>
        <taxon>Phoxininae</taxon>
        <taxon>Phoxinus</taxon>
    </lineage>
</organism>
<dbReference type="GO" id="GO:0000209">
    <property type="term" value="P:protein polyubiquitination"/>
    <property type="evidence" value="ECO:0007669"/>
    <property type="project" value="TreeGrafter"/>
</dbReference>
<dbReference type="AlphaFoldDB" id="A0AAN9DH05"/>
<feature type="compositionally biased region" description="Gly residues" evidence="7">
    <location>
        <begin position="314"/>
        <end position="323"/>
    </location>
</feature>
<dbReference type="GO" id="GO:0061630">
    <property type="term" value="F:ubiquitin protein ligase activity"/>
    <property type="evidence" value="ECO:0007669"/>
    <property type="project" value="UniProtKB-EC"/>
</dbReference>
<keyword evidence="5 6" id="KW-0833">Ubl conjugation pathway</keyword>